<evidence type="ECO:0000313" key="1">
    <source>
        <dbReference type="EMBL" id="EOO67926.1"/>
    </source>
</evidence>
<gene>
    <name evidence="1" type="ORF">IKE_01984</name>
</gene>
<sequence>MTKKMWGVTYNKEETRFLLKYKTKKSLIEKSISTRDNHVFIRKTDFAQV</sequence>
<proteinExistence type="predicted"/>
<protein>
    <submittedName>
        <fullName evidence="1">Uncharacterized protein</fullName>
    </submittedName>
</protein>
<reference evidence="1 2" key="1">
    <citation type="submission" date="2012-12" db="EMBL/GenBank/DDBJ databases">
        <title>The Genome Sequence of Bacillus cereus VD196.</title>
        <authorList>
            <consortium name="The Broad Institute Genome Sequencing Platform"/>
            <consortium name="The Broad Institute Genome Sequencing Center for Infectious Disease"/>
            <person name="Feldgarden M."/>
            <person name="Van der Auwera G.A."/>
            <person name="Mahillon J."/>
            <person name="Duprez V."/>
            <person name="Timmery S."/>
            <person name="Mattelet C."/>
            <person name="Dierick K."/>
            <person name="Sun M."/>
            <person name="Yu Z."/>
            <person name="Zhu L."/>
            <person name="Hu X."/>
            <person name="Shank E.B."/>
            <person name="Swiecicka I."/>
            <person name="Hansen B.M."/>
            <person name="Andrup L."/>
            <person name="Walker B."/>
            <person name="Young S.K."/>
            <person name="Zeng Q."/>
            <person name="Gargeya S."/>
            <person name="Fitzgerald M."/>
            <person name="Haas B."/>
            <person name="Abouelleil A."/>
            <person name="Alvarado L."/>
            <person name="Arachchi H.M."/>
            <person name="Berlin A.M."/>
            <person name="Chapman S.B."/>
            <person name="Dewar J."/>
            <person name="Goldberg J."/>
            <person name="Griggs A."/>
            <person name="Gujja S."/>
            <person name="Hansen M."/>
            <person name="Howarth C."/>
            <person name="Imamovic A."/>
            <person name="Larimer J."/>
            <person name="McCowan C."/>
            <person name="Murphy C."/>
            <person name="Neiman D."/>
            <person name="Pearson M."/>
            <person name="Priest M."/>
            <person name="Roberts A."/>
            <person name="Saif S."/>
            <person name="Shea T."/>
            <person name="Sisk P."/>
            <person name="Sykes S."/>
            <person name="Wortman J."/>
            <person name="Nusbaum C."/>
            <person name="Birren B."/>
        </authorList>
    </citation>
    <scope>NUCLEOTIDE SEQUENCE [LARGE SCALE GENOMIC DNA]</scope>
    <source>
        <strain evidence="1 2">VD196</strain>
    </source>
</reference>
<name>A0A9W5V9K6_BACCE</name>
<organism evidence="1 2">
    <name type="scientific">Bacillus cereus VD196</name>
    <dbReference type="NCBI Taxonomy" id="1053243"/>
    <lineage>
        <taxon>Bacteria</taxon>
        <taxon>Bacillati</taxon>
        <taxon>Bacillota</taxon>
        <taxon>Bacilli</taxon>
        <taxon>Bacillales</taxon>
        <taxon>Bacillaceae</taxon>
        <taxon>Bacillus</taxon>
        <taxon>Bacillus cereus group</taxon>
    </lineage>
</organism>
<dbReference type="Proteomes" id="UP000014023">
    <property type="component" value="Unassembled WGS sequence"/>
</dbReference>
<evidence type="ECO:0000313" key="2">
    <source>
        <dbReference type="Proteomes" id="UP000014023"/>
    </source>
</evidence>
<comment type="caution">
    <text evidence="1">The sequence shown here is derived from an EMBL/GenBank/DDBJ whole genome shotgun (WGS) entry which is preliminary data.</text>
</comment>
<dbReference type="EMBL" id="AHFL01000008">
    <property type="protein sequence ID" value="EOO67926.1"/>
    <property type="molecule type" value="Genomic_DNA"/>
</dbReference>
<accession>A0A9W5V9K6</accession>
<dbReference type="AlphaFoldDB" id="A0A9W5V9K6"/>